<evidence type="ECO:0000313" key="1">
    <source>
        <dbReference type="EMBL" id="KAI0045934.1"/>
    </source>
</evidence>
<gene>
    <name evidence="1" type="ORF">FA95DRAFT_1560626</name>
</gene>
<protein>
    <submittedName>
        <fullName evidence="1">Uncharacterized protein</fullName>
    </submittedName>
</protein>
<dbReference type="Proteomes" id="UP000814033">
    <property type="component" value="Unassembled WGS sequence"/>
</dbReference>
<reference evidence="1" key="1">
    <citation type="submission" date="2021-02" db="EMBL/GenBank/DDBJ databases">
        <authorList>
            <consortium name="DOE Joint Genome Institute"/>
            <person name="Ahrendt S."/>
            <person name="Looney B.P."/>
            <person name="Miyauchi S."/>
            <person name="Morin E."/>
            <person name="Drula E."/>
            <person name="Courty P.E."/>
            <person name="Chicoki N."/>
            <person name="Fauchery L."/>
            <person name="Kohler A."/>
            <person name="Kuo A."/>
            <person name="Labutti K."/>
            <person name="Pangilinan J."/>
            <person name="Lipzen A."/>
            <person name="Riley R."/>
            <person name="Andreopoulos W."/>
            <person name="He G."/>
            <person name="Johnson J."/>
            <person name="Barry K.W."/>
            <person name="Grigoriev I.V."/>
            <person name="Nagy L."/>
            <person name="Hibbett D."/>
            <person name="Henrissat B."/>
            <person name="Matheny P.B."/>
            <person name="Labbe J."/>
            <person name="Martin F."/>
        </authorList>
    </citation>
    <scope>NUCLEOTIDE SEQUENCE</scope>
    <source>
        <strain evidence="1">FP105234-sp</strain>
    </source>
</reference>
<reference evidence="1" key="2">
    <citation type="journal article" date="2022" name="New Phytol.">
        <title>Evolutionary transition to the ectomycorrhizal habit in the genomes of a hyperdiverse lineage of mushroom-forming fungi.</title>
        <authorList>
            <person name="Looney B."/>
            <person name="Miyauchi S."/>
            <person name="Morin E."/>
            <person name="Drula E."/>
            <person name="Courty P.E."/>
            <person name="Kohler A."/>
            <person name="Kuo A."/>
            <person name="LaButti K."/>
            <person name="Pangilinan J."/>
            <person name="Lipzen A."/>
            <person name="Riley R."/>
            <person name="Andreopoulos W."/>
            <person name="He G."/>
            <person name="Johnson J."/>
            <person name="Nolan M."/>
            <person name="Tritt A."/>
            <person name="Barry K.W."/>
            <person name="Grigoriev I.V."/>
            <person name="Nagy L.G."/>
            <person name="Hibbett D."/>
            <person name="Henrissat B."/>
            <person name="Matheny P.B."/>
            <person name="Labbe J."/>
            <person name="Martin F.M."/>
        </authorList>
    </citation>
    <scope>NUCLEOTIDE SEQUENCE</scope>
    <source>
        <strain evidence="1">FP105234-sp</strain>
    </source>
</reference>
<proteinExistence type="predicted"/>
<dbReference type="EMBL" id="MU275938">
    <property type="protein sequence ID" value="KAI0045934.1"/>
    <property type="molecule type" value="Genomic_DNA"/>
</dbReference>
<accession>A0ACB8RP43</accession>
<sequence length="562" mass="61255">MSFSESQDIEGATTAIQSQPDNKTRRYDRQLRLWAASGQTALEQARVLLISASALSTSTLKNLVLPGVGHFTILDSALTTPADIGNNFFLDPDASLGRHRADEAVRLLLELNEGVEGVADTSDIESVLAQGPSYFSAFTLVIAVNLPQSIIERLSPLLWDIPTGPPLIVVRSAGFLAEFFIQFHDHDVIESHSETAPSLRVDKPFPELLNHALQLDLKNMDPTDHGHIPYVVILVRALEDWKREHGAPPSTYAEKRAFKESVMKMQRHQDEENFEEAAANAYRAYTSSTIPSSVQALFDTLPPPDTPLDGQRHFSILLSALRAFTSEPPHVLPLSATLPDMKSDTENYVALQNIYRRRADEERAVFRQLVRDAGGADIPAEVVDLFCKNAHAIAGLKGARWGDLDTDREKLVSRLQTAPREMATHIALSALSAWLSLNPITQTHANGNANASAQNAASLAPPLPTAEALLAIVQGVVGIDVELGKEVHDAVGEAYVSPHSAWRSTHHLHDSARAPTADLPNVAAFMGGLIAQEAIKMITKQYVPVNGHCVIDLVDTWTGIIA</sequence>
<organism evidence="1 2">
    <name type="scientific">Auriscalpium vulgare</name>
    <dbReference type="NCBI Taxonomy" id="40419"/>
    <lineage>
        <taxon>Eukaryota</taxon>
        <taxon>Fungi</taxon>
        <taxon>Dikarya</taxon>
        <taxon>Basidiomycota</taxon>
        <taxon>Agaricomycotina</taxon>
        <taxon>Agaricomycetes</taxon>
        <taxon>Russulales</taxon>
        <taxon>Auriscalpiaceae</taxon>
        <taxon>Auriscalpium</taxon>
    </lineage>
</organism>
<evidence type="ECO:0000313" key="2">
    <source>
        <dbReference type="Proteomes" id="UP000814033"/>
    </source>
</evidence>
<comment type="caution">
    <text evidence="1">The sequence shown here is derived from an EMBL/GenBank/DDBJ whole genome shotgun (WGS) entry which is preliminary data.</text>
</comment>
<keyword evidence="2" id="KW-1185">Reference proteome</keyword>
<name>A0ACB8RP43_9AGAM</name>